<name>A0A5C9A7Z9_9GAMM</name>
<dbReference type="InterPro" id="IPR051783">
    <property type="entry name" value="NAD(P)-dependent_oxidoreduct"/>
</dbReference>
<dbReference type="SUPFAM" id="SSF51735">
    <property type="entry name" value="NAD(P)-binding Rossmann-fold domains"/>
    <property type="match status" value="1"/>
</dbReference>
<dbReference type="Gene3D" id="3.40.50.720">
    <property type="entry name" value="NAD(P)-binding Rossmann-like Domain"/>
    <property type="match status" value="1"/>
</dbReference>
<dbReference type="InterPro" id="IPR036291">
    <property type="entry name" value="NAD(P)-bd_dom_sf"/>
</dbReference>
<gene>
    <name evidence="2" type="ORF">FV139_01260</name>
</gene>
<comment type="caution">
    <text evidence="2">The sequence shown here is derived from an EMBL/GenBank/DDBJ whole genome shotgun (WGS) entry which is preliminary data.</text>
</comment>
<dbReference type="PANTHER" id="PTHR48079">
    <property type="entry name" value="PROTEIN YEEZ"/>
    <property type="match status" value="1"/>
</dbReference>
<dbReference type="InterPro" id="IPR001509">
    <property type="entry name" value="Epimerase_deHydtase"/>
</dbReference>
<dbReference type="GO" id="GO:0005737">
    <property type="term" value="C:cytoplasm"/>
    <property type="evidence" value="ECO:0007669"/>
    <property type="project" value="TreeGrafter"/>
</dbReference>
<dbReference type="GO" id="GO:0004029">
    <property type="term" value="F:aldehyde dehydrogenase (NAD+) activity"/>
    <property type="evidence" value="ECO:0007669"/>
    <property type="project" value="TreeGrafter"/>
</dbReference>
<evidence type="ECO:0000259" key="1">
    <source>
        <dbReference type="Pfam" id="PF01370"/>
    </source>
</evidence>
<dbReference type="Pfam" id="PF01370">
    <property type="entry name" value="Epimerase"/>
    <property type="match status" value="1"/>
</dbReference>
<dbReference type="Proteomes" id="UP000321039">
    <property type="component" value="Unassembled WGS sequence"/>
</dbReference>
<protein>
    <submittedName>
        <fullName evidence="2">NAD-dependent epimerase/dehydratase family protein</fullName>
    </submittedName>
</protein>
<dbReference type="PANTHER" id="PTHR48079:SF6">
    <property type="entry name" value="NAD(P)-BINDING DOMAIN-CONTAINING PROTEIN-RELATED"/>
    <property type="match status" value="1"/>
</dbReference>
<keyword evidence="3" id="KW-1185">Reference proteome</keyword>
<sequence length="341" mass="37347">MKVFVTGATGMVGAHCALELLAAGHEVRLLVRDPDFARNYFAERGYDVTDLVVADMCDADAIRRGLKGCHALFHAAAMVNLASGYAREVYEGNTGSIASVVETAVACGIPNIVWVSSLSVLLRPGIDYVDEEAALAEPVDAYSRSKVECEKRVRLLQARGAPVQISYPGAVIGPHDPRFNQSNKALALFLSIVPRTSSGLQQVDARDLARFHRYLLEHPPSSDREVYRYIVGGPYLGWEALHTMLEQLTGTSIFHPRVSGGLLRAIGAMVDRAQRIRPFETQVSAESLRIATQWPYADSSRALSHANLEFRPIAKSIEDSIRWFAETGRVSPEKAGRLAPC</sequence>
<feature type="domain" description="NAD-dependent epimerase/dehydratase" evidence="1">
    <location>
        <begin position="3"/>
        <end position="223"/>
    </location>
</feature>
<evidence type="ECO:0000313" key="3">
    <source>
        <dbReference type="Proteomes" id="UP000321039"/>
    </source>
</evidence>
<dbReference type="AlphaFoldDB" id="A0A5C9A7Z9"/>
<dbReference type="RefSeq" id="WP_148066432.1">
    <property type="nucleotide sequence ID" value="NZ_VRZA01000001.1"/>
</dbReference>
<evidence type="ECO:0000313" key="2">
    <source>
        <dbReference type="EMBL" id="TXS96162.1"/>
    </source>
</evidence>
<proteinExistence type="predicted"/>
<accession>A0A5C9A7Z9</accession>
<reference evidence="2 3" key="1">
    <citation type="submission" date="2019-08" db="EMBL/GenBank/DDBJ databases">
        <title>Parahaliea maris sp. nov., isolated from the surface seawater.</title>
        <authorList>
            <person name="Liu Y."/>
        </authorList>
    </citation>
    <scope>NUCLEOTIDE SEQUENCE [LARGE SCALE GENOMIC DNA]</scope>
    <source>
        <strain evidence="2 3">HSLHS9</strain>
    </source>
</reference>
<organism evidence="2 3">
    <name type="scientific">Parahaliea maris</name>
    <dbReference type="NCBI Taxonomy" id="2716870"/>
    <lineage>
        <taxon>Bacteria</taxon>
        <taxon>Pseudomonadati</taxon>
        <taxon>Pseudomonadota</taxon>
        <taxon>Gammaproteobacteria</taxon>
        <taxon>Cellvibrionales</taxon>
        <taxon>Halieaceae</taxon>
        <taxon>Parahaliea</taxon>
    </lineage>
</organism>
<dbReference type="EMBL" id="VRZA01000001">
    <property type="protein sequence ID" value="TXS96162.1"/>
    <property type="molecule type" value="Genomic_DNA"/>
</dbReference>